<keyword evidence="6" id="KW-0175">Coiled coil</keyword>
<dbReference type="EMBL" id="JBHSOW010000092">
    <property type="protein sequence ID" value="MFC5652081.1"/>
    <property type="molecule type" value="Genomic_DNA"/>
</dbReference>
<dbReference type="RefSeq" id="WP_379190719.1">
    <property type="nucleotide sequence ID" value="NZ_JBHSOW010000092.1"/>
</dbReference>
<organism evidence="9 10">
    <name type="scientific">Paenibacillus solisilvae</name>
    <dbReference type="NCBI Taxonomy" id="2486751"/>
    <lineage>
        <taxon>Bacteria</taxon>
        <taxon>Bacillati</taxon>
        <taxon>Bacillota</taxon>
        <taxon>Bacilli</taxon>
        <taxon>Bacillales</taxon>
        <taxon>Paenibacillaceae</taxon>
        <taxon>Paenibacillus</taxon>
    </lineage>
</organism>
<dbReference type="InterPro" id="IPR045063">
    <property type="entry name" value="Dynamin_N"/>
</dbReference>
<evidence type="ECO:0000256" key="5">
    <source>
        <dbReference type="ARBA" id="ARBA00023136"/>
    </source>
</evidence>
<dbReference type="InterPro" id="IPR027094">
    <property type="entry name" value="Mitofusin_fam"/>
</dbReference>
<evidence type="ECO:0000256" key="7">
    <source>
        <dbReference type="SAM" id="MobiDB-lite"/>
    </source>
</evidence>
<keyword evidence="2" id="KW-0547">Nucleotide-binding</keyword>
<reference evidence="10" key="1">
    <citation type="journal article" date="2019" name="Int. J. Syst. Evol. Microbiol.">
        <title>The Global Catalogue of Microorganisms (GCM) 10K type strain sequencing project: providing services to taxonomists for standard genome sequencing and annotation.</title>
        <authorList>
            <consortium name="The Broad Institute Genomics Platform"/>
            <consortium name="The Broad Institute Genome Sequencing Center for Infectious Disease"/>
            <person name="Wu L."/>
            <person name="Ma J."/>
        </authorList>
    </citation>
    <scope>NUCLEOTIDE SEQUENCE [LARGE SCALE GENOMIC DNA]</scope>
    <source>
        <strain evidence="10">CGMCC 1.3240</strain>
    </source>
</reference>
<evidence type="ECO:0000313" key="9">
    <source>
        <dbReference type="EMBL" id="MFC5652081.1"/>
    </source>
</evidence>
<dbReference type="CDD" id="cd09912">
    <property type="entry name" value="DLP_2"/>
    <property type="match status" value="1"/>
</dbReference>
<comment type="subcellular location">
    <subcellularLocation>
        <location evidence="1">Membrane</location>
    </subcellularLocation>
</comment>
<gene>
    <name evidence="9" type="ORF">ACFPYJ_23795</name>
</gene>
<sequence>MSHPTETAAHSLIGSLGEMASIMVSTGDEQHAEQLIELRGKISENQLTVAFCGHFSAGKSTLVNRLCGTNLLPSSPIPTSANVVKIVNGESKAIITKLVQGQAQQLEVPINLVNDYCKDGETVQSVSLSYPIPRLGTHTVLLDTPGIDSTDDAHRMATESALHLADVVFYVMDYNHVQSEINFTFAKQLKEWGKPLYLIVNQIDKHRANEISFDHYKRSVEEGFANWHLEPNGIIYLSLRQPNHPYSEFDKLEGLFELLAELREPLAVCSVDASARHLVRMHAKLLDEINEPERERLLEAAGGEAEAEKVKAEIADLEAQLTLSAAEVDSLRTRLRMEVQRLLDNANITPAATRDLAHHFLESRKPGFKAGLIFAGAKTAAEQERRLSAFFDDFAAHVKADIEWHLIDLLRKSADAIGWRGESLEQELVALFQGSVHSELLIQRVKPGASFSGEYTINYCSELAAEVKAVYRKRALSWIDTLAERAAAAGEAAAAPVRERLRGLGAQAGALAQLAALAERAAAHAARLAALMPPAPPRPQLPEPKAAGSAAARSAVSAAAAR</sequence>
<protein>
    <submittedName>
        <fullName evidence="9">Dynamin family protein</fullName>
    </submittedName>
</protein>
<dbReference type="PANTHER" id="PTHR10465:SF0">
    <property type="entry name" value="SARCALUMENIN"/>
    <property type="match status" value="1"/>
</dbReference>
<evidence type="ECO:0000313" key="10">
    <source>
        <dbReference type="Proteomes" id="UP001596047"/>
    </source>
</evidence>
<dbReference type="InterPro" id="IPR005225">
    <property type="entry name" value="Small_GTP-bd"/>
</dbReference>
<feature type="region of interest" description="Disordered" evidence="7">
    <location>
        <begin position="533"/>
        <end position="562"/>
    </location>
</feature>
<dbReference type="Pfam" id="PF00350">
    <property type="entry name" value="Dynamin_N"/>
    <property type="match status" value="1"/>
</dbReference>
<feature type="coiled-coil region" evidence="6">
    <location>
        <begin position="300"/>
        <end position="334"/>
    </location>
</feature>
<keyword evidence="3" id="KW-0378">Hydrolase</keyword>
<dbReference type="InterPro" id="IPR027417">
    <property type="entry name" value="P-loop_NTPase"/>
</dbReference>
<evidence type="ECO:0000256" key="6">
    <source>
        <dbReference type="SAM" id="Coils"/>
    </source>
</evidence>
<dbReference type="SUPFAM" id="SSF52540">
    <property type="entry name" value="P-loop containing nucleoside triphosphate hydrolases"/>
    <property type="match status" value="1"/>
</dbReference>
<evidence type="ECO:0000256" key="1">
    <source>
        <dbReference type="ARBA" id="ARBA00004370"/>
    </source>
</evidence>
<feature type="compositionally biased region" description="Pro residues" evidence="7">
    <location>
        <begin position="533"/>
        <end position="542"/>
    </location>
</feature>
<feature type="non-terminal residue" evidence="9">
    <location>
        <position position="562"/>
    </location>
</feature>
<dbReference type="NCBIfam" id="TIGR00231">
    <property type="entry name" value="small_GTP"/>
    <property type="match status" value="1"/>
</dbReference>
<keyword evidence="10" id="KW-1185">Reference proteome</keyword>
<dbReference type="Gene3D" id="3.40.50.300">
    <property type="entry name" value="P-loop containing nucleotide triphosphate hydrolases"/>
    <property type="match status" value="1"/>
</dbReference>
<dbReference type="PANTHER" id="PTHR10465">
    <property type="entry name" value="TRANSMEMBRANE GTPASE FZO1"/>
    <property type="match status" value="1"/>
</dbReference>
<name>A0ABW0W6K6_9BACL</name>
<keyword evidence="5" id="KW-0472">Membrane</keyword>
<dbReference type="Proteomes" id="UP001596047">
    <property type="component" value="Unassembled WGS sequence"/>
</dbReference>
<feature type="compositionally biased region" description="Low complexity" evidence="7">
    <location>
        <begin position="543"/>
        <end position="562"/>
    </location>
</feature>
<evidence type="ECO:0000256" key="3">
    <source>
        <dbReference type="ARBA" id="ARBA00022801"/>
    </source>
</evidence>
<evidence type="ECO:0000259" key="8">
    <source>
        <dbReference type="Pfam" id="PF00350"/>
    </source>
</evidence>
<feature type="domain" description="Dynamin N-terminal" evidence="8">
    <location>
        <begin position="49"/>
        <end position="202"/>
    </location>
</feature>
<comment type="caution">
    <text evidence="9">The sequence shown here is derived from an EMBL/GenBank/DDBJ whole genome shotgun (WGS) entry which is preliminary data.</text>
</comment>
<evidence type="ECO:0000256" key="2">
    <source>
        <dbReference type="ARBA" id="ARBA00022741"/>
    </source>
</evidence>
<proteinExistence type="predicted"/>
<accession>A0ABW0W6K6</accession>
<keyword evidence="4" id="KW-0342">GTP-binding</keyword>
<evidence type="ECO:0000256" key="4">
    <source>
        <dbReference type="ARBA" id="ARBA00023134"/>
    </source>
</evidence>